<keyword evidence="2" id="KW-0472">Membrane</keyword>
<accession>A0A5C5Z612</accession>
<protein>
    <submittedName>
        <fullName evidence="3">Uncharacterized protein</fullName>
    </submittedName>
</protein>
<comment type="caution">
    <text evidence="3">The sequence shown here is derived from an EMBL/GenBank/DDBJ whole genome shotgun (WGS) entry which is preliminary data.</text>
</comment>
<dbReference type="Proteomes" id="UP000315010">
    <property type="component" value="Unassembled WGS sequence"/>
</dbReference>
<feature type="transmembrane region" description="Helical" evidence="2">
    <location>
        <begin position="29"/>
        <end position="51"/>
    </location>
</feature>
<evidence type="ECO:0000313" key="4">
    <source>
        <dbReference type="Proteomes" id="UP000315010"/>
    </source>
</evidence>
<dbReference type="RefSeq" id="WP_419194432.1">
    <property type="nucleotide sequence ID" value="NZ_SJPJ01000001.1"/>
</dbReference>
<feature type="region of interest" description="Disordered" evidence="1">
    <location>
        <begin position="1126"/>
        <end position="1146"/>
    </location>
</feature>
<keyword evidence="4" id="KW-1185">Reference proteome</keyword>
<sequence length="2127" mass="233386">MTYLINQQRFMAAKTISLPRRRRLDRQGIVLLVVLGMLTLFSMLAVSYLVFTSRHRSAAFNISRSETGKLDGAQLVDDAIERLLVGSNGPDSSLWGHDLLGDLYGMRDAIEGDISTPANFPGNSIDSAPEVLIRNTTNEGSQFLRFPTELFRNFTYPHRREDTDTNRQYPSVASLRPIETDDVLNGRLITFNAGPLEGLTFRIVRSFGDHTNIPAAIAGRETLSGQLVIDIRPHLSTTVEIDGDAKTISQWLTDGLSPHRFFYDRVIVDTTTPAVPYGNFYVNGRMLNGPGLGWDLARTDYTTTSGTDYNLNEVIATSLNPVAVDNGSFTAANGNPVRDVAYETGDTGQDIPVSYQGHYALHRYSPGSAANAVQVFLNDLPPGDVDEPYDAPDYNNLWLSYFPNDPELGEPTPSFVRPALVNWILNQQTSTSLESLPVDRLRNILYALQRSTLRPLPFVNDPRVPNSIPNRLDGVLKLRYDAFTGSNLAVGLNGPIDIASTDTTYLATKILDLAWALAGRDDNGDGVLDSWDVDNNGDGIADSLWVDAGMPLQQDAQGRLFKPMVSYMVEDLGGRVNVNLSGNLAQARNAIAPTIKGAVQHTGVQLRPAGTTTCPVPLPNEFNDTDLPNGFGFGPAEVDVRGLFAPYFVIGTPALLGPQRLVGQRLNVWSLTNGREPATNVLATGTYLAPGELYDPITANGNDWYGAIRSPGRANLQNYQQSQGLPMDAYGRTSVALAVDGSLAVSRASEPVGYAGASAGDSVDDPYEFDENNLGDPDAAYRYSELESLLRFDGLDRDLVASRLMDLIDEYHSQQASSRAEQDQITSLRRLLADCMTTDSNSAAITTGALPSEWRDNAIESTAASPPQRLFEEGIDLRFPTTGHPAVPAVQQNQVRNAWLWELLPWEVRSGRKLNLNRQFGNGLDDDVVGAPGYGVIDDFYEVTRHINGIDDNGDGNVDEAAEYIDLPYKLNTGTTRWSSTRGDVTPGEPGAYSRRLLARHLYVLAMFLLRDGDANTDFDYPVDPTMPFTPLPTPYNLSVQDEYRAWKVAQWAVNAVDFRDADATMTRFEYDPYPFDGWDIVALPGPPVVPQSYRVVYGMEFPELSLEESLAFHDRRVRDTAVDDGPAARRLDGSGSVGADPTPDQYRLPQGSLFLELRSTRSPQPLRAPTTTPLDTDPVANPMAFPAELYRNVGTAANPQWVLDLSRLAPDSNPIWRVAISSYHDESAATRELSPDFLLQPDGSGAYSSTPIGRDSVTLDPQRPQFFANTAPTGQRIDRVIWFSNQDPDSDDDGRNDTWVASDTPAAGQVFYWESGTQLIEPGQSMVVAPRMVTSLGENENDGTTVTRDANDAPLVTYDNFQSTQAIQVTANGIEHTDISNTVTTPLIDDATTPVPSANIRPAAVLIASSQRPAAWTTGGRIGVNISEPYEVVNATTPPSGMAAFPPRSYYREPTEILSDQTGGGYVYPLDTWRNFSTNTGNLPDTPFDRASYAELERTLGPVGQKTGTTQQFKTAYLQRLADPTLPWNETTNPYISVDYISLDLTVFNGSMDNSQFETPTAGPDLWVDDADEAPFTTAPDEQFASRYKTGMPIHLDITSNTPVNLRHSVNTFAPVDTNRLAAAPVPPLADPFFRVNLSTSTDVNTYPQADPNVVLARQMHCTTLGYTNQSYGQRWEQSATTPAAEFVPFVGLPIDWQTNVAWLNRPFVSAEELMWVPTSAPGRFAFEFGSASVPGGLPAATDPYDDANNAAPGSYTETTQRRFDFNQRFTHVWNYLSSNNNDFSTSPNYLRLLDWVGVPTPYDSDTNFVSPELDITTTAENSIVAPTFNYSTFFLPPTAGSFTSGNPLEWTLATPRAARDRTYNRNTGAWGPDPGNNGMTNGFWTDHVSMEPFRPPFGFQDNDFRHGLINLNTVKNNRVYKALMYGFSNSAERGIVGMGSFWQSFTDSRRGFSLAAHPGPTIPTTAGNLRTLLDPSLPTQMHGVFAPSSVSDIHPLVTGQTRRDPIESTRLRADPTTATSPIFQRATAPSVAQSHDRSVVHNQLGQTRLSNLASDQSNVFAVWVTVGFFEVDGGTLTVGNELGLATGEAQRLKAFYIIDRSVPVKYEPGKRNNAFDTIRFSRILE</sequence>
<dbReference type="EMBL" id="SJPJ01000001">
    <property type="protein sequence ID" value="TWT82013.1"/>
    <property type="molecule type" value="Genomic_DNA"/>
</dbReference>
<name>A0A5C5Z612_9BACT</name>
<reference evidence="3 4" key="1">
    <citation type="submission" date="2019-02" db="EMBL/GenBank/DDBJ databases">
        <title>Deep-cultivation of Planctomycetes and their phenomic and genomic characterization uncovers novel biology.</title>
        <authorList>
            <person name="Wiegand S."/>
            <person name="Jogler M."/>
            <person name="Boedeker C."/>
            <person name="Pinto D."/>
            <person name="Vollmers J."/>
            <person name="Rivas-Marin E."/>
            <person name="Kohn T."/>
            <person name="Peeters S.H."/>
            <person name="Heuer A."/>
            <person name="Rast P."/>
            <person name="Oberbeckmann S."/>
            <person name="Bunk B."/>
            <person name="Jeske O."/>
            <person name="Meyerdierks A."/>
            <person name="Storesund J.E."/>
            <person name="Kallscheuer N."/>
            <person name="Luecker S."/>
            <person name="Lage O.M."/>
            <person name="Pohl T."/>
            <person name="Merkel B.J."/>
            <person name="Hornburger P."/>
            <person name="Mueller R.-W."/>
            <person name="Bruemmer F."/>
            <person name="Labrenz M."/>
            <person name="Spormann A.M."/>
            <person name="Op Den Camp H."/>
            <person name="Overmann J."/>
            <person name="Amann R."/>
            <person name="Jetten M.S.M."/>
            <person name="Mascher T."/>
            <person name="Medema M.H."/>
            <person name="Devos D.P."/>
            <person name="Kaster A.-K."/>
            <person name="Ovreas L."/>
            <person name="Rohde M."/>
            <person name="Galperin M.Y."/>
            <person name="Jogler C."/>
        </authorList>
    </citation>
    <scope>NUCLEOTIDE SEQUENCE [LARGE SCALE GENOMIC DNA]</scope>
    <source>
        <strain evidence="3 4">CA13</strain>
    </source>
</reference>
<proteinExistence type="predicted"/>
<gene>
    <name evidence="3" type="ORF">CA13_34680</name>
</gene>
<keyword evidence="2" id="KW-1133">Transmembrane helix</keyword>
<evidence type="ECO:0000256" key="2">
    <source>
        <dbReference type="SAM" id="Phobius"/>
    </source>
</evidence>
<evidence type="ECO:0000313" key="3">
    <source>
        <dbReference type="EMBL" id="TWT82013.1"/>
    </source>
</evidence>
<keyword evidence="2" id="KW-0812">Transmembrane</keyword>
<evidence type="ECO:0000256" key="1">
    <source>
        <dbReference type="SAM" id="MobiDB-lite"/>
    </source>
</evidence>
<organism evidence="3 4">
    <name type="scientific">Novipirellula herctigrandis</name>
    <dbReference type="NCBI Taxonomy" id="2527986"/>
    <lineage>
        <taxon>Bacteria</taxon>
        <taxon>Pseudomonadati</taxon>
        <taxon>Planctomycetota</taxon>
        <taxon>Planctomycetia</taxon>
        <taxon>Pirellulales</taxon>
        <taxon>Pirellulaceae</taxon>
        <taxon>Novipirellula</taxon>
    </lineage>
</organism>